<feature type="transmembrane region" description="Helical" evidence="4">
    <location>
        <begin position="16"/>
        <end position="39"/>
    </location>
</feature>
<evidence type="ECO:0000256" key="1">
    <source>
        <dbReference type="ARBA" id="ARBA00001946"/>
    </source>
</evidence>
<keyword evidence="4" id="KW-0472">Membrane</keyword>
<dbReference type="PROSITE" id="PS50887">
    <property type="entry name" value="GGDEF"/>
    <property type="match status" value="1"/>
</dbReference>
<accession>A0A0K6IQP2</accession>
<comment type="cofactor">
    <cofactor evidence="1">
        <name>Mg(2+)</name>
        <dbReference type="ChEBI" id="CHEBI:18420"/>
    </cofactor>
</comment>
<dbReference type="PANTHER" id="PTHR45138:SF9">
    <property type="entry name" value="DIGUANYLATE CYCLASE DGCM-RELATED"/>
    <property type="match status" value="1"/>
</dbReference>
<evidence type="ECO:0000256" key="2">
    <source>
        <dbReference type="ARBA" id="ARBA00012528"/>
    </source>
</evidence>
<keyword evidence="4" id="KW-0812">Transmembrane</keyword>
<keyword evidence="7" id="KW-1185">Reference proteome</keyword>
<dbReference type="PANTHER" id="PTHR45138">
    <property type="entry name" value="REGULATORY COMPONENTS OF SENSORY TRANSDUCTION SYSTEM"/>
    <property type="match status" value="1"/>
</dbReference>
<reference evidence="7" key="1">
    <citation type="submission" date="2015-08" db="EMBL/GenBank/DDBJ databases">
        <authorList>
            <person name="Varghese N."/>
        </authorList>
    </citation>
    <scope>NUCLEOTIDE SEQUENCE [LARGE SCALE GENOMIC DNA]</scope>
    <source>
        <strain evidence="7">JCM 18476</strain>
    </source>
</reference>
<dbReference type="STRING" id="1137284.GCA_001418205_02963"/>
<name>A0A0K6IQP2_9GAMM</name>
<dbReference type="OrthoDB" id="6101852at2"/>
<gene>
    <name evidence="6" type="ORF">Ga0061065_11123</name>
</gene>
<proteinExistence type="predicted"/>
<dbReference type="Pfam" id="PF00990">
    <property type="entry name" value="GGDEF"/>
    <property type="match status" value="1"/>
</dbReference>
<dbReference type="SUPFAM" id="SSF55073">
    <property type="entry name" value="Nucleotide cyclase"/>
    <property type="match status" value="1"/>
</dbReference>
<evidence type="ECO:0000313" key="6">
    <source>
        <dbReference type="EMBL" id="CUB05435.1"/>
    </source>
</evidence>
<evidence type="ECO:0000256" key="4">
    <source>
        <dbReference type="SAM" id="Phobius"/>
    </source>
</evidence>
<keyword evidence="4" id="KW-1133">Transmembrane helix</keyword>
<evidence type="ECO:0000259" key="5">
    <source>
        <dbReference type="PROSITE" id="PS50887"/>
    </source>
</evidence>
<dbReference type="Gene3D" id="3.30.70.270">
    <property type="match status" value="1"/>
</dbReference>
<feature type="domain" description="GGDEF" evidence="5">
    <location>
        <begin position="511"/>
        <end position="645"/>
    </location>
</feature>
<dbReference type="InterPro" id="IPR029787">
    <property type="entry name" value="Nucleotide_cyclase"/>
</dbReference>
<organism evidence="6 7">
    <name type="scientific">Marinomonas fungiae</name>
    <dbReference type="NCBI Taxonomy" id="1137284"/>
    <lineage>
        <taxon>Bacteria</taxon>
        <taxon>Pseudomonadati</taxon>
        <taxon>Pseudomonadota</taxon>
        <taxon>Gammaproteobacteria</taxon>
        <taxon>Oceanospirillales</taxon>
        <taxon>Oceanospirillaceae</taxon>
        <taxon>Marinomonas</taxon>
    </lineage>
</organism>
<dbReference type="NCBIfam" id="TIGR00254">
    <property type="entry name" value="GGDEF"/>
    <property type="match status" value="1"/>
</dbReference>
<dbReference type="CDD" id="cd01949">
    <property type="entry name" value="GGDEF"/>
    <property type="match status" value="1"/>
</dbReference>
<dbReference type="Proteomes" id="UP000182769">
    <property type="component" value="Unassembled WGS sequence"/>
</dbReference>
<dbReference type="EMBL" id="CYHG01000011">
    <property type="protein sequence ID" value="CUB05435.1"/>
    <property type="molecule type" value="Genomic_DNA"/>
</dbReference>
<comment type="catalytic activity">
    <reaction evidence="3">
        <text>2 GTP = 3',3'-c-di-GMP + 2 diphosphate</text>
        <dbReference type="Rhea" id="RHEA:24898"/>
        <dbReference type="ChEBI" id="CHEBI:33019"/>
        <dbReference type="ChEBI" id="CHEBI:37565"/>
        <dbReference type="ChEBI" id="CHEBI:58805"/>
        <dbReference type="EC" id="2.7.7.65"/>
    </reaction>
</comment>
<dbReference type="GO" id="GO:0052621">
    <property type="term" value="F:diguanylate cyclase activity"/>
    <property type="evidence" value="ECO:0007669"/>
    <property type="project" value="UniProtKB-EC"/>
</dbReference>
<dbReference type="InterPro" id="IPR000160">
    <property type="entry name" value="GGDEF_dom"/>
</dbReference>
<protein>
    <recommendedName>
        <fullName evidence="2">diguanylate cyclase</fullName>
        <ecNumber evidence="2">2.7.7.65</ecNumber>
    </recommendedName>
</protein>
<dbReference type="InterPro" id="IPR043128">
    <property type="entry name" value="Rev_trsase/Diguanyl_cyclase"/>
</dbReference>
<dbReference type="RefSeq" id="WP_055464012.1">
    <property type="nucleotide sequence ID" value="NZ_CYHG01000011.1"/>
</dbReference>
<sequence>MAEVDHHIRKSLRARITAVILMMVLLMLLTGALCIFYFLKLSDSVNRQAEQELPSLQVLNSVQLGITRLSNLANDVANSASPAYSRILMSQVRDEVRELQSSLHKLTAGNEQIARLTEIVGKIEPSVTSMSLSKAMLDQVDAELLEKIKQAMKLTIRNHNDVSRAGVELILDGMLLDLNDLVGVSHLYQQNQIVASLRKSLTQLESIAPRIHTELSTLLSAPKGVFDLLSLRERHRTEVVGMSTQNKILLGNVVDFGHRVYMETEANVAQQAKNLSLNAESFIDGLVIAFVVQLLMAISLLGYLHRQLFRRLHALKELLSFKREITDEDVAFFDEQNELGSLVKQLQRYMTTIAKQKTQIETTSQQLQSIIKHSHMKIVVLQGDQLLYCSEPLKQLFSNHALTGLEGFPENVAAHIREVIESKSHTYEGAFWDRESQSWYDITRDSIVWEKQPADLICFSDVTEHIKAEQEFKRTLSVAQNEAQTDSLTGLLNRKSFDNISVAYANGDGVANFAILLFDVDYFKEYNDQFGHLQGDNVLKMIATVIKRNTPTTGLAIRYGGEELLVFIPNARIEEALDIAQTIVEDVFSQEVPHPSSPHQFLSVSCGVSIQAQTEDSVLQVFDQADKSLYKAKKRGRNCVMVWSGLETSLL</sequence>
<dbReference type="InterPro" id="IPR050469">
    <property type="entry name" value="Diguanylate_Cyclase"/>
</dbReference>
<dbReference type="SMART" id="SM00267">
    <property type="entry name" value="GGDEF"/>
    <property type="match status" value="1"/>
</dbReference>
<dbReference type="AlphaFoldDB" id="A0A0K6IQP2"/>
<dbReference type="FunFam" id="3.30.70.270:FF:000001">
    <property type="entry name" value="Diguanylate cyclase domain protein"/>
    <property type="match status" value="1"/>
</dbReference>
<evidence type="ECO:0000313" key="7">
    <source>
        <dbReference type="Proteomes" id="UP000182769"/>
    </source>
</evidence>
<feature type="transmembrane region" description="Helical" evidence="4">
    <location>
        <begin position="282"/>
        <end position="304"/>
    </location>
</feature>
<evidence type="ECO:0000256" key="3">
    <source>
        <dbReference type="ARBA" id="ARBA00034247"/>
    </source>
</evidence>
<dbReference type="EC" id="2.7.7.65" evidence="2"/>